<dbReference type="Gene3D" id="1.10.287.70">
    <property type="match status" value="1"/>
</dbReference>
<keyword evidence="3" id="KW-0813">Transport</keyword>
<dbReference type="SUPFAM" id="SSF81324">
    <property type="entry name" value="Voltage-gated potassium channels"/>
    <property type="match status" value="1"/>
</dbReference>
<sequence length="147" mass="15959">MTGADLHLQLLTSAVLIAATTFVHGVFVAAAAAVFRATTQQAHGSIRFVRDSIVLVLLVSWLMIAHAIEIWMWSLTFLHFELFDNLETALYFSASSYTTLGFGDVLLPEGWRLLAGATAANGFLLFGLSAAFLFDAARQLHLGGTRN</sequence>
<feature type="transmembrane region" description="Helical" evidence="1">
    <location>
        <begin position="113"/>
        <end position="134"/>
    </location>
</feature>
<dbReference type="Pfam" id="PF07885">
    <property type="entry name" value="Ion_trans_2"/>
    <property type="match status" value="1"/>
</dbReference>
<protein>
    <submittedName>
        <fullName evidence="3">Potassium channel family protein</fullName>
    </submittedName>
</protein>
<evidence type="ECO:0000313" key="3">
    <source>
        <dbReference type="EMBL" id="MEX6633266.1"/>
    </source>
</evidence>
<dbReference type="EMBL" id="JBEHZE010000001">
    <property type="protein sequence ID" value="MEX6633266.1"/>
    <property type="molecule type" value="Genomic_DNA"/>
</dbReference>
<name>A0ABV3Z390_9PROT</name>
<evidence type="ECO:0000256" key="1">
    <source>
        <dbReference type="SAM" id="Phobius"/>
    </source>
</evidence>
<organism evidence="3 4">
    <name type="scientific">Hyphococcus lacteus</name>
    <dbReference type="NCBI Taxonomy" id="3143536"/>
    <lineage>
        <taxon>Bacteria</taxon>
        <taxon>Pseudomonadati</taxon>
        <taxon>Pseudomonadota</taxon>
        <taxon>Alphaproteobacteria</taxon>
        <taxon>Parvularculales</taxon>
        <taxon>Parvularculaceae</taxon>
        <taxon>Hyphococcus</taxon>
    </lineage>
</organism>
<proteinExistence type="predicted"/>
<dbReference type="GO" id="GO:0034220">
    <property type="term" value="P:monoatomic ion transmembrane transport"/>
    <property type="evidence" value="ECO:0007669"/>
    <property type="project" value="UniProtKB-KW"/>
</dbReference>
<dbReference type="InterPro" id="IPR013099">
    <property type="entry name" value="K_chnl_dom"/>
</dbReference>
<keyword evidence="3" id="KW-0406">Ion transport</keyword>
<dbReference type="Proteomes" id="UP001560685">
    <property type="component" value="Unassembled WGS sequence"/>
</dbReference>
<keyword evidence="1" id="KW-0812">Transmembrane</keyword>
<feature type="transmembrane region" description="Helical" evidence="1">
    <location>
        <begin position="6"/>
        <end position="32"/>
    </location>
</feature>
<dbReference type="RefSeq" id="WP_369313222.1">
    <property type="nucleotide sequence ID" value="NZ_JBEHZE010000001.1"/>
</dbReference>
<reference evidence="3 4" key="1">
    <citation type="submission" date="2024-05" db="EMBL/GenBank/DDBJ databases">
        <title>Three bacterial strains, DH-69, EH-24, and ECK-19 isolated from coastal sediments.</title>
        <authorList>
            <person name="Ye Y.-Q."/>
            <person name="Du Z.-J."/>
        </authorList>
    </citation>
    <scope>NUCLEOTIDE SEQUENCE [LARGE SCALE GENOMIC DNA]</scope>
    <source>
        <strain evidence="3 4">ECK-19</strain>
    </source>
</reference>
<keyword evidence="4" id="KW-1185">Reference proteome</keyword>
<keyword evidence="1" id="KW-0472">Membrane</keyword>
<evidence type="ECO:0000313" key="4">
    <source>
        <dbReference type="Proteomes" id="UP001560685"/>
    </source>
</evidence>
<keyword evidence="1" id="KW-1133">Transmembrane helix</keyword>
<feature type="domain" description="Potassium channel" evidence="2">
    <location>
        <begin position="72"/>
        <end position="137"/>
    </location>
</feature>
<evidence type="ECO:0000259" key="2">
    <source>
        <dbReference type="Pfam" id="PF07885"/>
    </source>
</evidence>
<accession>A0ABV3Z390</accession>
<feature type="transmembrane region" description="Helical" evidence="1">
    <location>
        <begin position="53"/>
        <end position="73"/>
    </location>
</feature>
<comment type="caution">
    <text evidence="3">The sequence shown here is derived from an EMBL/GenBank/DDBJ whole genome shotgun (WGS) entry which is preliminary data.</text>
</comment>
<keyword evidence="3" id="KW-0407">Ion channel</keyword>
<gene>
    <name evidence="3" type="ORF">ABFZ84_06850</name>
</gene>